<feature type="compositionally biased region" description="Low complexity" evidence="1">
    <location>
        <begin position="91"/>
        <end position="103"/>
    </location>
</feature>
<keyword evidence="2" id="KW-0472">Membrane</keyword>
<feature type="region of interest" description="Disordered" evidence="1">
    <location>
        <begin position="91"/>
        <end position="155"/>
    </location>
</feature>
<feature type="compositionally biased region" description="Polar residues" evidence="1">
    <location>
        <begin position="56"/>
        <end position="65"/>
    </location>
</feature>
<evidence type="ECO:0000313" key="3">
    <source>
        <dbReference type="EMBL" id="KAK6953456.1"/>
    </source>
</evidence>
<reference evidence="3 4" key="1">
    <citation type="journal article" date="2024" name="Front Chem Biol">
        <title>Unveiling the potential of Daldinia eschscholtzii MFLUCC 19-0629 through bioactivity and bioinformatics studies for enhanced sustainable agriculture production.</title>
        <authorList>
            <person name="Brooks S."/>
            <person name="Weaver J.A."/>
            <person name="Klomchit A."/>
            <person name="Alharthi S.A."/>
            <person name="Onlamun T."/>
            <person name="Nurani R."/>
            <person name="Vong T.K."/>
            <person name="Alberti F."/>
            <person name="Greco C."/>
        </authorList>
    </citation>
    <scope>NUCLEOTIDE SEQUENCE [LARGE SCALE GENOMIC DNA]</scope>
    <source>
        <strain evidence="3">MFLUCC 19-0629</strain>
    </source>
</reference>
<evidence type="ECO:0000256" key="2">
    <source>
        <dbReference type="SAM" id="Phobius"/>
    </source>
</evidence>
<evidence type="ECO:0000256" key="1">
    <source>
        <dbReference type="SAM" id="MobiDB-lite"/>
    </source>
</evidence>
<protein>
    <submittedName>
        <fullName evidence="3">Uncharacterized protein</fullName>
    </submittedName>
</protein>
<comment type="caution">
    <text evidence="3">The sequence shown here is derived from an EMBL/GenBank/DDBJ whole genome shotgun (WGS) entry which is preliminary data.</text>
</comment>
<keyword evidence="2" id="KW-1133">Transmembrane helix</keyword>
<dbReference type="Proteomes" id="UP001369815">
    <property type="component" value="Unassembled WGS sequence"/>
</dbReference>
<feature type="region of interest" description="Disordered" evidence="1">
    <location>
        <begin position="1"/>
        <end position="22"/>
    </location>
</feature>
<feature type="region of interest" description="Disordered" evidence="1">
    <location>
        <begin position="39"/>
        <end position="65"/>
    </location>
</feature>
<organism evidence="3 4">
    <name type="scientific">Daldinia eschscholtzii</name>
    <dbReference type="NCBI Taxonomy" id="292717"/>
    <lineage>
        <taxon>Eukaryota</taxon>
        <taxon>Fungi</taxon>
        <taxon>Dikarya</taxon>
        <taxon>Ascomycota</taxon>
        <taxon>Pezizomycotina</taxon>
        <taxon>Sordariomycetes</taxon>
        <taxon>Xylariomycetidae</taxon>
        <taxon>Xylariales</taxon>
        <taxon>Hypoxylaceae</taxon>
        <taxon>Daldinia</taxon>
    </lineage>
</organism>
<evidence type="ECO:0000313" key="4">
    <source>
        <dbReference type="Proteomes" id="UP001369815"/>
    </source>
</evidence>
<dbReference type="AlphaFoldDB" id="A0AAX6MLV1"/>
<feature type="transmembrane region" description="Helical" evidence="2">
    <location>
        <begin position="69"/>
        <end position="87"/>
    </location>
</feature>
<accession>A0AAX6MLV1</accession>
<dbReference type="EMBL" id="JBANMG010000005">
    <property type="protein sequence ID" value="KAK6953456.1"/>
    <property type="molecule type" value="Genomic_DNA"/>
</dbReference>
<gene>
    <name evidence="3" type="ORF">Daesc_005760</name>
</gene>
<feature type="compositionally biased region" description="Polar residues" evidence="1">
    <location>
        <begin position="104"/>
        <end position="123"/>
    </location>
</feature>
<name>A0AAX6MLV1_9PEZI</name>
<keyword evidence="4" id="KW-1185">Reference proteome</keyword>
<proteinExistence type="predicted"/>
<feature type="compositionally biased region" description="Polar residues" evidence="1">
    <location>
        <begin position="1"/>
        <end position="13"/>
    </location>
</feature>
<sequence>MAADQGSTVTDDPQQAEDGSVRTQTIVWPASTFVTTWTLGTGSDTTESPGTVVPAQDSSSTSNQNVGPILSGIVVLLVLILVFWVCYRRSSSYSSGTSSGSSRNDASVGSATSEVAEQWDQQAPVSGQPMPGMPPPVAGGWPAQQPGNGMGHAVPPNMGMGFPPGRGGPPPMMGQGLPGRGGPPPIMGGGGGYPPGVMQ</sequence>
<keyword evidence="2" id="KW-0812">Transmembrane</keyword>